<dbReference type="Proteomes" id="UP000001312">
    <property type="component" value="Unassembled WGS sequence"/>
</dbReference>
<proteinExistence type="predicted"/>
<dbReference type="RefSeq" id="XP_001589976.1">
    <property type="nucleotide sequence ID" value="XM_001589926.1"/>
</dbReference>
<dbReference type="KEGG" id="ssl:SS1G_08740"/>
<name>A7ETT3_SCLS1</name>
<dbReference type="GeneID" id="5486096"/>
<evidence type="ECO:0000313" key="1">
    <source>
        <dbReference type="EMBL" id="EDN92875.1"/>
    </source>
</evidence>
<organism evidence="1 2">
    <name type="scientific">Sclerotinia sclerotiorum (strain ATCC 18683 / 1980 / Ss-1)</name>
    <name type="common">White mold</name>
    <name type="synonym">Whetzelinia sclerotiorum</name>
    <dbReference type="NCBI Taxonomy" id="665079"/>
    <lineage>
        <taxon>Eukaryota</taxon>
        <taxon>Fungi</taxon>
        <taxon>Dikarya</taxon>
        <taxon>Ascomycota</taxon>
        <taxon>Pezizomycotina</taxon>
        <taxon>Leotiomycetes</taxon>
        <taxon>Helotiales</taxon>
        <taxon>Sclerotiniaceae</taxon>
        <taxon>Sclerotinia</taxon>
    </lineage>
</organism>
<dbReference type="InParanoid" id="A7ETT3"/>
<dbReference type="AlphaFoldDB" id="A7ETT3"/>
<evidence type="ECO:0000313" key="2">
    <source>
        <dbReference type="Proteomes" id="UP000001312"/>
    </source>
</evidence>
<reference evidence="2" key="1">
    <citation type="journal article" date="2011" name="PLoS Genet.">
        <title>Genomic analysis of the necrotrophic fungal pathogens Sclerotinia sclerotiorum and Botrytis cinerea.</title>
        <authorList>
            <person name="Amselem J."/>
            <person name="Cuomo C.A."/>
            <person name="van Kan J.A."/>
            <person name="Viaud M."/>
            <person name="Benito E.P."/>
            <person name="Couloux A."/>
            <person name="Coutinho P.M."/>
            <person name="de Vries R.P."/>
            <person name="Dyer P.S."/>
            <person name="Fillinger S."/>
            <person name="Fournier E."/>
            <person name="Gout L."/>
            <person name="Hahn M."/>
            <person name="Kohn L."/>
            <person name="Lapalu N."/>
            <person name="Plummer K.M."/>
            <person name="Pradier J.M."/>
            <person name="Quevillon E."/>
            <person name="Sharon A."/>
            <person name="Simon A."/>
            <person name="ten Have A."/>
            <person name="Tudzynski B."/>
            <person name="Tudzynski P."/>
            <person name="Wincker P."/>
            <person name="Andrew M."/>
            <person name="Anthouard V."/>
            <person name="Beever R.E."/>
            <person name="Beffa R."/>
            <person name="Benoit I."/>
            <person name="Bouzid O."/>
            <person name="Brault B."/>
            <person name="Chen Z."/>
            <person name="Choquer M."/>
            <person name="Collemare J."/>
            <person name="Cotton P."/>
            <person name="Danchin E.G."/>
            <person name="Da Silva C."/>
            <person name="Gautier A."/>
            <person name="Giraud C."/>
            <person name="Giraud T."/>
            <person name="Gonzalez C."/>
            <person name="Grossetete S."/>
            <person name="Guldener U."/>
            <person name="Henrissat B."/>
            <person name="Howlett B.J."/>
            <person name="Kodira C."/>
            <person name="Kretschmer M."/>
            <person name="Lappartient A."/>
            <person name="Leroch M."/>
            <person name="Levis C."/>
            <person name="Mauceli E."/>
            <person name="Neuveglise C."/>
            <person name="Oeser B."/>
            <person name="Pearson M."/>
            <person name="Poulain J."/>
            <person name="Poussereau N."/>
            <person name="Quesneville H."/>
            <person name="Rascle C."/>
            <person name="Schumacher J."/>
            <person name="Segurens B."/>
            <person name="Sexton A."/>
            <person name="Silva E."/>
            <person name="Sirven C."/>
            <person name="Soanes D.M."/>
            <person name="Talbot N.J."/>
            <person name="Templeton M."/>
            <person name="Yandava C."/>
            <person name="Yarden O."/>
            <person name="Zeng Q."/>
            <person name="Rollins J.A."/>
            <person name="Lebrun M.H."/>
            <person name="Dickman M."/>
        </authorList>
    </citation>
    <scope>NUCLEOTIDE SEQUENCE [LARGE SCALE GENOMIC DNA]</scope>
    <source>
        <strain evidence="2">ATCC 18683 / 1980 / Ss-1</strain>
    </source>
</reference>
<gene>
    <name evidence="1" type="ORF">SS1G_08740</name>
</gene>
<accession>A7ETT3</accession>
<protein>
    <submittedName>
        <fullName evidence="1">Uncharacterized protein</fullName>
    </submittedName>
</protein>
<sequence>MIVLAPVARNAYGELMYTYETLKRSARLNSNLDFEVRDAGWTRGTAKECSGGW</sequence>
<dbReference type="EMBL" id="CH476632">
    <property type="protein sequence ID" value="EDN92875.1"/>
    <property type="molecule type" value="Genomic_DNA"/>
</dbReference>
<keyword evidence="2" id="KW-1185">Reference proteome</keyword>